<keyword evidence="3" id="KW-0012">Acyltransferase</keyword>
<keyword evidence="3" id="KW-0449">Lipoprotein</keyword>
<evidence type="ECO:0000313" key="4">
    <source>
        <dbReference type="Proteomes" id="UP000527143"/>
    </source>
</evidence>
<feature type="region of interest" description="Disordered" evidence="1">
    <location>
        <begin position="80"/>
        <end position="100"/>
    </location>
</feature>
<protein>
    <submittedName>
        <fullName evidence="3">Apolipoprotein N-acyltransferase</fullName>
    </submittedName>
</protein>
<feature type="transmembrane region" description="Helical" evidence="2">
    <location>
        <begin position="24"/>
        <end position="46"/>
    </location>
</feature>
<feature type="compositionally biased region" description="Basic and acidic residues" evidence="1">
    <location>
        <begin position="83"/>
        <end position="100"/>
    </location>
</feature>
<proteinExistence type="predicted"/>
<keyword evidence="4" id="KW-1185">Reference proteome</keyword>
<dbReference type="Proteomes" id="UP000527143">
    <property type="component" value="Unassembled WGS sequence"/>
</dbReference>
<dbReference type="GO" id="GO:0016746">
    <property type="term" value="F:acyltransferase activity"/>
    <property type="evidence" value="ECO:0007669"/>
    <property type="project" value="UniProtKB-KW"/>
</dbReference>
<organism evidence="3 4">
    <name type="scientific">Sphingomonas xinjiangensis</name>
    <dbReference type="NCBI Taxonomy" id="643568"/>
    <lineage>
        <taxon>Bacteria</taxon>
        <taxon>Pseudomonadati</taxon>
        <taxon>Pseudomonadota</taxon>
        <taxon>Alphaproteobacteria</taxon>
        <taxon>Sphingomonadales</taxon>
        <taxon>Sphingomonadaceae</taxon>
        <taxon>Sphingomonas</taxon>
    </lineage>
</organism>
<feature type="transmembrane region" description="Helical" evidence="2">
    <location>
        <begin position="52"/>
        <end position="78"/>
    </location>
</feature>
<accession>A0A840YRJ2</accession>
<keyword evidence="3" id="KW-0808">Transferase</keyword>
<evidence type="ECO:0000256" key="1">
    <source>
        <dbReference type="SAM" id="MobiDB-lite"/>
    </source>
</evidence>
<name>A0A840YRJ2_9SPHN</name>
<keyword evidence="2" id="KW-0812">Transmembrane</keyword>
<dbReference type="AlphaFoldDB" id="A0A840YRJ2"/>
<reference evidence="3 4" key="1">
    <citation type="submission" date="2020-08" db="EMBL/GenBank/DDBJ databases">
        <title>Genomic Encyclopedia of Type Strains, Phase IV (KMG-IV): sequencing the most valuable type-strain genomes for metagenomic binning, comparative biology and taxonomic classification.</title>
        <authorList>
            <person name="Goeker M."/>
        </authorList>
    </citation>
    <scope>NUCLEOTIDE SEQUENCE [LARGE SCALE GENOMIC DNA]</scope>
    <source>
        <strain evidence="3 4">DSM 26736</strain>
    </source>
</reference>
<gene>
    <name evidence="3" type="ORF">FHT02_003519</name>
</gene>
<evidence type="ECO:0000256" key="2">
    <source>
        <dbReference type="SAM" id="Phobius"/>
    </source>
</evidence>
<keyword evidence="2" id="KW-1133">Transmembrane helix</keyword>
<dbReference type="RefSeq" id="WP_184090486.1">
    <property type="nucleotide sequence ID" value="NZ_JACIJF010000014.1"/>
</dbReference>
<evidence type="ECO:0000313" key="3">
    <source>
        <dbReference type="EMBL" id="MBB5712262.1"/>
    </source>
</evidence>
<comment type="caution">
    <text evidence="3">The sequence shown here is derived from an EMBL/GenBank/DDBJ whole genome shotgun (WGS) entry which is preliminary data.</text>
</comment>
<dbReference type="EMBL" id="JACIJF010000014">
    <property type="protein sequence ID" value="MBB5712262.1"/>
    <property type="molecule type" value="Genomic_DNA"/>
</dbReference>
<sequence length="100" mass="11041">MPEQDQDLDNPAYAAFAWGRFKRILWWMTGAALLATGVAELTLYWSLGGLDWVTATATFLGVFLTIMLTAALMGLMFLSSGSGHDERVEDPLRDQIEIGD</sequence>
<keyword evidence="2" id="KW-0472">Membrane</keyword>